<proteinExistence type="predicted"/>
<dbReference type="Proteomes" id="UP001596540">
    <property type="component" value="Unassembled WGS sequence"/>
</dbReference>
<accession>A0ABW2KL49</accession>
<comment type="caution">
    <text evidence="1">The sequence shown here is derived from an EMBL/GenBank/DDBJ whole genome shotgun (WGS) entry which is preliminary data.</text>
</comment>
<sequence length="158" mass="18197">MPRKRPSALRAEPTLRHAVWSSGLLAKIPGLSLRATRQVYRVEALSLDYVLFPGATWLALRRYRAFVAAAGRRPRYPMAADCSCRTCAMDDARHARDVLETVAQRLPPRPRAELRRLLRPLDARYLRCTLPDPALSRRIDPGERWWNRRIAVGTWLSR</sequence>
<evidence type="ECO:0000313" key="2">
    <source>
        <dbReference type="Proteomes" id="UP001596540"/>
    </source>
</evidence>
<dbReference type="EMBL" id="JBHTBH010000013">
    <property type="protein sequence ID" value="MFC7330734.1"/>
    <property type="molecule type" value="Genomic_DNA"/>
</dbReference>
<evidence type="ECO:0000313" key="1">
    <source>
        <dbReference type="EMBL" id="MFC7330734.1"/>
    </source>
</evidence>
<keyword evidence="2" id="KW-1185">Reference proteome</keyword>
<gene>
    <name evidence="1" type="ORF">ACFQRF_23665</name>
</gene>
<protein>
    <submittedName>
        <fullName evidence="1">Uncharacterized protein</fullName>
    </submittedName>
</protein>
<name>A0ABW2KL49_9ACTN</name>
<reference evidence="2" key="1">
    <citation type="journal article" date="2019" name="Int. J. Syst. Evol. Microbiol.">
        <title>The Global Catalogue of Microorganisms (GCM) 10K type strain sequencing project: providing services to taxonomists for standard genome sequencing and annotation.</title>
        <authorList>
            <consortium name="The Broad Institute Genomics Platform"/>
            <consortium name="The Broad Institute Genome Sequencing Center for Infectious Disease"/>
            <person name="Wu L."/>
            <person name="Ma J."/>
        </authorList>
    </citation>
    <scope>NUCLEOTIDE SEQUENCE [LARGE SCALE GENOMIC DNA]</scope>
    <source>
        <strain evidence="2">CGMCC 4.7382</strain>
    </source>
</reference>
<organism evidence="1 2">
    <name type="scientific">Marinactinospora rubrisoli</name>
    <dbReference type="NCBI Taxonomy" id="2715399"/>
    <lineage>
        <taxon>Bacteria</taxon>
        <taxon>Bacillati</taxon>
        <taxon>Actinomycetota</taxon>
        <taxon>Actinomycetes</taxon>
        <taxon>Streptosporangiales</taxon>
        <taxon>Nocardiopsidaceae</taxon>
        <taxon>Marinactinospora</taxon>
    </lineage>
</organism>
<dbReference type="RefSeq" id="WP_379873379.1">
    <property type="nucleotide sequence ID" value="NZ_JBHTBH010000013.1"/>
</dbReference>